<dbReference type="GO" id="GO:0003341">
    <property type="term" value="P:cilium movement"/>
    <property type="evidence" value="ECO:0007669"/>
    <property type="project" value="UniProtKB-ARBA"/>
</dbReference>
<dbReference type="Pfam" id="PF12781">
    <property type="entry name" value="AAA_9"/>
    <property type="match status" value="1"/>
</dbReference>
<keyword evidence="13" id="KW-0505">Motor protein</keyword>
<reference evidence="19 20" key="1">
    <citation type="journal article" date="2015" name="Genome Biol. Evol.">
        <title>Comparative Genomics of a Bacterivorous Green Alga Reveals Evolutionary Causalities and Consequences of Phago-Mixotrophic Mode of Nutrition.</title>
        <authorList>
            <person name="Burns J.A."/>
            <person name="Paasch A."/>
            <person name="Narechania A."/>
            <person name="Kim E."/>
        </authorList>
    </citation>
    <scope>NUCLEOTIDE SEQUENCE [LARGE SCALE GENOMIC DNA]</scope>
    <source>
        <strain evidence="19 20">PLY_AMNH</strain>
    </source>
</reference>
<dbReference type="InterPro" id="IPR041589">
    <property type="entry name" value="DNAH3_AAA_lid_1"/>
</dbReference>
<evidence type="ECO:0000313" key="20">
    <source>
        <dbReference type="Proteomes" id="UP001190700"/>
    </source>
</evidence>
<dbReference type="FunFam" id="1.20.920.20:FF:000006">
    <property type="entry name" value="Dynein, axonemal, heavy chain 6"/>
    <property type="match status" value="1"/>
</dbReference>
<dbReference type="Gene3D" id="6.10.140.1060">
    <property type="match status" value="1"/>
</dbReference>
<dbReference type="GO" id="GO:0005874">
    <property type="term" value="C:microtubule"/>
    <property type="evidence" value="ECO:0007669"/>
    <property type="project" value="UniProtKB-KW"/>
</dbReference>
<evidence type="ECO:0000256" key="7">
    <source>
        <dbReference type="ARBA" id="ARBA00022837"/>
    </source>
</evidence>
<dbReference type="Gene3D" id="1.20.920.20">
    <property type="match status" value="1"/>
</dbReference>
<evidence type="ECO:0000256" key="3">
    <source>
        <dbReference type="ARBA" id="ARBA00022490"/>
    </source>
</evidence>
<dbReference type="Pfam" id="PF12777">
    <property type="entry name" value="MT"/>
    <property type="match status" value="1"/>
</dbReference>
<dbReference type="InterPro" id="IPR041658">
    <property type="entry name" value="AAA_lid_11"/>
</dbReference>
<evidence type="ECO:0000256" key="14">
    <source>
        <dbReference type="ARBA" id="ARBA00023212"/>
    </source>
</evidence>
<dbReference type="Pfam" id="PF18198">
    <property type="entry name" value="AAA_lid_11"/>
    <property type="match status" value="1"/>
</dbReference>
<dbReference type="Gene3D" id="3.20.180.20">
    <property type="entry name" value="Dynein heavy chain, N-terminal domain 2"/>
    <property type="match status" value="1"/>
</dbReference>
<keyword evidence="20" id="KW-1185">Reference proteome</keyword>
<dbReference type="Proteomes" id="UP001190700">
    <property type="component" value="Unassembled WGS sequence"/>
</dbReference>
<dbReference type="InterPro" id="IPR024317">
    <property type="entry name" value="Dynein_heavy_chain_D4_dom"/>
</dbReference>
<dbReference type="InterPro" id="IPR004273">
    <property type="entry name" value="Dynein_heavy_D6_P-loop"/>
</dbReference>
<keyword evidence="6" id="KW-0970">Cilium biogenesis/degradation</keyword>
<dbReference type="Gene3D" id="1.10.8.710">
    <property type="match status" value="1"/>
</dbReference>
<evidence type="ECO:0000256" key="1">
    <source>
        <dbReference type="ARBA" id="ARBA00004611"/>
    </source>
</evidence>
<dbReference type="Pfam" id="PF17857">
    <property type="entry name" value="AAA_lid_1"/>
    <property type="match status" value="1"/>
</dbReference>
<dbReference type="Gene3D" id="1.20.58.1120">
    <property type="match status" value="1"/>
</dbReference>
<dbReference type="InterPro" id="IPR035699">
    <property type="entry name" value="AAA_6"/>
</dbReference>
<evidence type="ECO:0000313" key="19">
    <source>
        <dbReference type="EMBL" id="KAK3272243.1"/>
    </source>
</evidence>
<evidence type="ECO:0000256" key="15">
    <source>
        <dbReference type="ARBA" id="ARBA00023273"/>
    </source>
</evidence>
<evidence type="ECO:0000256" key="4">
    <source>
        <dbReference type="ARBA" id="ARBA00022701"/>
    </source>
</evidence>
<dbReference type="Pfam" id="PF12775">
    <property type="entry name" value="AAA_7"/>
    <property type="match status" value="1"/>
</dbReference>
<dbReference type="FunFam" id="1.20.1270.280:FF:000001">
    <property type="entry name" value="dynein heavy chain 7, axonemal"/>
    <property type="match status" value="1"/>
</dbReference>
<dbReference type="FunFam" id="1.10.8.710:FF:000004">
    <property type="entry name" value="Dynein axonemal heavy chain 6"/>
    <property type="match status" value="1"/>
</dbReference>
<evidence type="ECO:0000256" key="8">
    <source>
        <dbReference type="ARBA" id="ARBA00022840"/>
    </source>
</evidence>
<dbReference type="FunFam" id="3.40.50.300:FF:002141">
    <property type="entry name" value="Dynein heavy chain"/>
    <property type="match status" value="1"/>
</dbReference>
<dbReference type="Pfam" id="PF03028">
    <property type="entry name" value="Dynein_heavy"/>
    <property type="match status" value="1"/>
</dbReference>
<dbReference type="FunFam" id="1.20.920.30:FF:000002">
    <property type="entry name" value="Dynein axonemal heavy chain 3"/>
    <property type="match status" value="1"/>
</dbReference>
<comment type="subcellular location">
    <subcellularLocation>
        <location evidence="1">Cytoplasm</location>
        <location evidence="1">Cytoskeleton</location>
        <location evidence="1">Flagellum axoneme</location>
    </subcellularLocation>
</comment>
<dbReference type="Pfam" id="PF12774">
    <property type="entry name" value="AAA_6"/>
    <property type="match status" value="1"/>
</dbReference>
<evidence type="ECO:0000256" key="10">
    <source>
        <dbReference type="ARBA" id="ARBA00023017"/>
    </source>
</evidence>
<dbReference type="Gene3D" id="1.10.8.720">
    <property type="entry name" value="Region D6 of dynein motor"/>
    <property type="match status" value="1"/>
</dbReference>
<feature type="coiled-coil region" evidence="16">
    <location>
        <begin position="2886"/>
        <end position="2934"/>
    </location>
</feature>
<evidence type="ECO:0000256" key="13">
    <source>
        <dbReference type="ARBA" id="ARBA00023175"/>
    </source>
</evidence>
<dbReference type="GO" id="GO:0005509">
    <property type="term" value="F:calcium ion binding"/>
    <property type="evidence" value="ECO:0007669"/>
    <property type="project" value="InterPro"/>
</dbReference>
<evidence type="ECO:0000259" key="18">
    <source>
        <dbReference type="PROSITE" id="PS50222"/>
    </source>
</evidence>
<dbReference type="InterPro" id="IPR026983">
    <property type="entry name" value="DHC"/>
</dbReference>
<dbReference type="InterPro" id="IPR043160">
    <property type="entry name" value="Dynein_C_barrel"/>
</dbReference>
<feature type="region of interest" description="Disordered" evidence="17">
    <location>
        <begin position="83"/>
        <end position="152"/>
    </location>
</feature>
<evidence type="ECO:0000256" key="9">
    <source>
        <dbReference type="ARBA" id="ARBA00022846"/>
    </source>
</evidence>
<gene>
    <name evidence="19" type="ORF">CYMTET_19451</name>
</gene>
<dbReference type="Gene3D" id="1.20.140.100">
    <property type="entry name" value="Dynein heavy chain, N-terminal domain 2"/>
    <property type="match status" value="1"/>
</dbReference>
<keyword evidence="3" id="KW-0963">Cytoplasm</keyword>
<dbReference type="Gene3D" id="1.10.287.2620">
    <property type="match status" value="1"/>
</dbReference>
<evidence type="ECO:0000256" key="11">
    <source>
        <dbReference type="ARBA" id="ARBA00023054"/>
    </source>
</evidence>
<keyword evidence="11 16" id="KW-0175">Coiled coil</keyword>
<dbReference type="InterPro" id="IPR041466">
    <property type="entry name" value="Dynein_AAA5_ext"/>
</dbReference>
<dbReference type="FunFam" id="1.10.8.1220:FF:000001">
    <property type="entry name" value="Dynein axonemal heavy chain 5"/>
    <property type="match status" value="1"/>
</dbReference>
<dbReference type="GO" id="GO:0030286">
    <property type="term" value="C:dynein complex"/>
    <property type="evidence" value="ECO:0007669"/>
    <property type="project" value="UniProtKB-KW"/>
</dbReference>
<comment type="caution">
    <text evidence="19">The sequence shown here is derived from an EMBL/GenBank/DDBJ whole genome shotgun (WGS) entry which is preliminary data.</text>
</comment>
<dbReference type="InterPro" id="IPR042219">
    <property type="entry name" value="AAA_lid_11_sf"/>
</dbReference>
<keyword evidence="10" id="KW-0243">Dynein</keyword>
<dbReference type="GO" id="GO:0005524">
    <property type="term" value="F:ATP binding"/>
    <property type="evidence" value="ECO:0007669"/>
    <property type="project" value="UniProtKB-KW"/>
</dbReference>
<keyword evidence="7" id="KW-0106">Calcium</keyword>
<dbReference type="InterPro" id="IPR042222">
    <property type="entry name" value="Dynein_2_N"/>
</dbReference>
<evidence type="ECO:0000256" key="12">
    <source>
        <dbReference type="ARBA" id="ARBA00023069"/>
    </source>
</evidence>
<keyword evidence="9" id="KW-0282">Flagellum</keyword>
<keyword evidence="14" id="KW-0206">Cytoskeleton</keyword>
<dbReference type="InterPro" id="IPR041228">
    <property type="entry name" value="Dynein_C"/>
</dbReference>
<evidence type="ECO:0000256" key="2">
    <source>
        <dbReference type="ARBA" id="ARBA00008887"/>
    </source>
</evidence>
<dbReference type="FunFam" id="3.40.50.300:FF:000044">
    <property type="entry name" value="Dynein heavy chain 5, axonemal"/>
    <property type="match status" value="1"/>
</dbReference>
<dbReference type="FunFam" id="3.40.50.300:FF:000223">
    <property type="entry name" value="Dynein heavy chain 3, axonemal"/>
    <property type="match status" value="1"/>
</dbReference>
<dbReference type="FunFam" id="3.20.180.20:FF:000003">
    <property type="entry name" value="Dynein heavy chain 12, axonemal"/>
    <property type="match status" value="1"/>
</dbReference>
<evidence type="ECO:0000256" key="5">
    <source>
        <dbReference type="ARBA" id="ARBA00022741"/>
    </source>
</evidence>
<dbReference type="Gene3D" id="1.20.1270.280">
    <property type="match status" value="1"/>
</dbReference>
<dbReference type="InterPro" id="IPR013602">
    <property type="entry name" value="Dynein_heavy_linker"/>
</dbReference>
<proteinExistence type="inferred from homology"/>
<dbReference type="FunFam" id="1.20.140.100:FF:000004">
    <property type="entry name" value="Dynein axonemal heavy chain 6"/>
    <property type="match status" value="1"/>
</dbReference>
<dbReference type="InterPro" id="IPR011992">
    <property type="entry name" value="EF-hand-dom_pair"/>
</dbReference>
<dbReference type="Gene3D" id="1.20.920.30">
    <property type="match status" value="1"/>
</dbReference>
<keyword evidence="12" id="KW-0969">Cilium</keyword>
<feature type="domain" description="EF-hand" evidence="18">
    <location>
        <begin position="2301"/>
        <end position="2336"/>
    </location>
</feature>
<sequence>MYKGRAKEDHSWSPTVRRGLVIQPSWLSREGTQIVEKIRREAYTEEGVAERQENENFRRKQLSRKSWGAPDSLYQYPYSRSMEQASEYEPHPVTSETTIPRLPQLPAARSLDAKVPSSRRRVASSKSGGRRVIRERATQQLTQSRERESFPELPGIAEAQRSELQQLRSSNDVVQYYVRNGHFAEVKLFHCNIADTGENFRPYDLVAVPRELAEPEHYTISVSGVVHVVPGEQSEFTALSDWMREQSIFQLLIQMRFFKFFLVSKMFHFWKSNVRHKLYCQVRNRLMKRLFVAKQTFVHAVVELGSLACKVQQTDLAIVSENQLYTLEEFSELQTTHRTGKAQPLLEQTGARMMKVLQRVMLDINNSEKNLRAMVETNPESQMLQGTRGGKTRSIVSLKQEKADRQKQYHRVCQEQEMLPALVRLADYMLCEALVGVVMENIRLIHTRLSAPNKLKGMFQTTVSFTDSGSLFTPTENEFQKVVGNLVEGVINVAAIIPRLPHMTELTMLFEERYKGPNPSSIIAGNQDFQRMHTDIGVLISSSFQQSATYVVAFEDHRPVFNFGKIWDMSSYEKQHHDVGQFRKDMLVQKEWRSELERMKSGSVVGALFVDSRALRNSLMTITQKALESMKQLMLVAGRQEASKVLESFKVRNRAAAQRPERLDQFCDYMEKQEEMRAMKKDFLTEAGVVDEMYDMLNEYEMKIAVPDQVQLDDLHESVNQLSESLVEAELFIEQRRGAMMAALDKSIQDLNESLLAVHSELHSGVYVQADADANMVLENISKVKKSVEEMSANAAIYKQYQTLFKLVPDEMNNLMMTSSECENRHLTWKTLAEWERSTHSWMNNKVEALDLALINAAVDEASRTSYKMMKANKEDAVVKRLRNEVEDFKQYVPLLQELANPALGSRHWKQIFSLLNKTYSEDVDFSIQDLLDMKVMSKIEQIETIGATASKEYSLGKAFEKMLAEWDGIEFKCIPYKDSGVCVIGGTDEVQGLLDDHIVKVQSMNASPFVKPIKEQAMEWQVTLTTLQDMLDNWLKCQSTWMYLLPIFSSEDIMKQMPEEGQKFQVVDGDWRGLMRATQQAPLCVPIAREPEKLERLVECNALLDAIQKGLVAYLEKKRIFFPRFFFLSNDEMLEILSETKDPLRVQPHLKKCFEGIDTLTFDDDLVITHMKSVEKEAVPMKNPVDPNKANGAVEKWLLQVEEAMFESIHQQVKLGLEAYEAVPREKWVLQWPGMVVLVVTLMFWTKGVEKAISQMEQSSGVALKEYEQRCTKQLMAIVELVRGELTKLERATLGALVVMDVHARDVVTLLAHAEVKVASSFDWQCQLRAYWEENTVMMRIMNAEVEYGYEYLGNSARLVITPLTDRCYRTLIGAIHLNLGGAPEGPAGTGKTETTKDLAKALARQCVVFNCSDSLDYIAMGKFFKGLASSGAWACFDEFNRIDLEVLSVVAQQVLDIQRAVAAKLKSFVFEGSELSLKWSAWCSITMNPGYAGRSELPDNLKALFRTVAMMVPDYAMISEIILYSFGYLKARDCAQKIVATYKLCSEQLSSQDHYDYGMRAVIAVLRAAGNLKRKFPDEEEFVLMLRSIIDVNLCKFLSHDVPLFHGIVSDLFPGVVLPEADYTDLNKGMRDNCAKMNLQPTPYFLEKTIQLYEMIIVRHGLMLVGLSFSGKTCSYRVLAGALTDMKAAGQDGPITETVEYHVINPKSITMGQLYGQFDAVSHEWSDGVLAVTFRGCASDPSPNRKWVLFDGPVDAIWIENMNTVLDDNKKLCLMNSEIIQMSAVMSMIFEVADLAVASPATVSRCGMVYLEPHQLGWKPLLESWLNEFPEGTLDGEQKVSIRNIVCWIAPLMLRFLRIQVKEAAPTQDANILLTLMRVFTCLTDEFYDEDKFMMVEAKTVKTWTEALLVFSAIWSLGGTVSSAEGRDEWHKFFFTVLDGAIPEGYEEFTDPEFKPVKLTCPMISRESEGNIYDYFFDKEQLEWRLWTDTIKVVPIPNDAQFAKIIIPTVDTTRCTFLLDQCVRHKVSMMFVGPTGTGKSVYTARHLLTGLPKEEYVANFLSFSAQTSSNTTQFLVDSKLDKRKKGSYGPPIGKRMIIMVDDLNMPQKETYGAQPPIELLRQYFDHNGWYDRDNTFRTMLDVQFVVAMGPPGGGRNHITGRFSRHFATFSIPEFTEKVLLHIFDSIMDWYLDQGGFQQNIKDLKEGVIMATLEVYRTSIAKLLPTPMKSHYLFNLRDFSRVVQGMLLQRAEGLSTGGGGKGEHMRLWIHEVLRVFYDRLVDDKDRGWFLEFIKAMTGKHLKQDFNKLFTHLDMDKSGDVDAEELRQCFYGDYMNEKGLYDEITEVPELISRMEEYLIDYNGMSKRPMNLAMFLYAVEHISRICRVLKQPGANMLLAGVGGSGRQSLSRLSSFISGMETFQIEISKSYTIVEWHEDLKKTLRNAGGEGKATVFLFSDTQIKDEVFVEDINNILNSGEVPNLFPHDEKSQVIELVRPKAKKAGLELETGNELWAYFIDMVKENLHLLLCFSPIGNAFRERLRQFPSLVNCCTIDWFQPWPNDALEAVALKFLKEMTLPDQQRNKIMEVCKTFHKDVQQLSRDYLTEVGRRNYVTPTSYLELLTLFSTLLGKKRDEVSKAQRRYEVGLEKLEFTAQQVTVMQHELTALKPNLIKTVAETEQLMKVVQKEKTEVVEPKKLIVDTEVAEAERQGAAANAIKMECEEALSEAMPALQSAISALDTLKPADIKLVQSFKNPPATVKLVMEAVCVLLDIKAARIPDKESGKMVNDYWEPSKKLLGDVNFMDKLKTYDKDNIPVKIIGVIRDKYTANEDFTPQNAAKASSAAEGLCKWVCAMDTYDRVAKIVAPKNAALAEATSEYNTVMAGLKVKQDELDALMDKLAGLEQQLSDSVDKKARLESEVGLCTQKLERAEKLMGGLGGEKSRWTEVASLLGTQYTNLTGDMLISAGVVGYLGAFTTGFRQRIIGVWVDLCKRYAIPSSQTFSLNFTLGDQVKIREWVISGLPNDSFSIDNAIMVANARRWPLMIDPQGQANKWVKNMEKTNNLQVVKLTDGDYLRTLENAIQFGLPVLLENVGEELDPSLEPLLLKQVFKQGGVNCIRLGDSTIEYSDVFRFYITTSLRNPHYLPETAVKVTLLNFMITLDGLTDQLLGVVVAEERPDLEEQRGELVIQSAENKRRLKEIEDQILQVLSESSGNILEDATAVQILSEAKVVSTDIQEKQKVADVTEKEIDDARRGYKACGAFSAVLFFCVADMANVDPMYQYSLVWFVRLFVKSISGSRAGAGEAEGGGSLAKRLEIICDYFTYSLYLNVCMSLFEKDKLLFSFLLTSRILTSKHQLDMREWSFLLTGGVGLREDNTLENPSPSWLSDKGWGEIRRLSSLPSFTGFTETFSGNIKKWKDVYDSLEPQKMPFPQGPGGNDFLPFHRVVVLRCLRPDKVVPGVGLFVAAALGQRFTEPPPFDLAKSYADSSAVAPLLFVLSPGSDPTAALLKFAEDMNMAAKLATISMGQGQGPKAQDLIQDASRSGTWVLLQNCHLAASWMPTLERLCEGLKPDTVEQEFRLWMTSYPTPIFPVSVLQNSVKMTNEPPTGVRANLKRTYQLDPIANEEFFEASNKPEVFKSLCFGLAFIHAFVQERRKYGPIGWNVPYGFDDGDLRISVRQLQMFIDENEDVPYAALKYAIGECNYGGRVTDDKDRRLLNTLLDRVFDPDIINTSGFALSSSGTYKIPPMGSHASYIETIITLPAVSTPEVFNLHDNADISKDASETSTLLSSLMLTGSRAGGGAGQSEEDVVAGIVKDLLTRLPPNFDVEMAQLKYPVRYDESMNQVLCQEMLRYNKLTQLVRSSLQSLDLAIQGLLVMSSDLETQFKSIAVGLVPAAWKGVSFPSLKPLASYTDELLERLKMLQDWFDTGAPSVFWLSGFFFTPAFTTAALQNYARKNKIPIDEVDFDFQVMEMDSNKYKRPPETGIYVKGLFFEGCSWEPHKKLLCESQPKVLFTPAPVFWLQPKMLSDMRTFTHYNCPVYRTAERRGVLATTGHSTNFLRYMRVPTDRPELHWILRGVCMLSSLPE</sequence>
<dbReference type="SUPFAM" id="SSF47473">
    <property type="entry name" value="EF-hand"/>
    <property type="match status" value="1"/>
</dbReference>
<dbReference type="Gene3D" id="3.10.490.20">
    <property type="match status" value="1"/>
</dbReference>
<dbReference type="InterPro" id="IPR042228">
    <property type="entry name" value="Dynein_linker_3"/>
</dbReference>
<dbReference type="GO" id="GO:0060271">
    <property type="term" value="P:cilium assembly"/>
    <property type="evidence" value="ECO:0007669"/>
    <property type="project" value="UniProtKB-ARBA"/>
</dbReference>
<keyword evidence="4" id="KW-0493">Microtubule</keyword>
<dbReference type="Gene3D" id="1.10.472.130">
    <property type="match status" value="1"/>
</dbReference>
<evidence type="ECO:0000256" key="6">
    <source>
        <dbReference type="ARBA" id="ARBA00022794"/>
    </source>
</evidence>
<dbReference type="Pfam" id="PF12780">
    <property type="entry name" value="AAA_8"/>
    <property type="match status" value="1"/>
</dbReference>
<feature type="compositionally biased region" description="Basic residues" evidence="17">
    <location>
        <begin position="117"/>
        <end position="131"/>
    </location>
</feature>
<organism evidence="19 20">
    <name type="scientific">Cymbomonas tetramitiformis</name>
    <dbReference type="NCBI Taxonomy" id="36881"/>
    <lineage>
        <taxon>Eukaryota</taxon>
        <taxon>Viridiplantae</taxon>
        <taxon>Chlorophyta</taxon>
        <taxon>Pyramimonadophyceae</taxon>
        <taxon>Pyramimonadales</taxon>
        <taxon>Pyramimonadaceae</taxon>
        <taxon>Cymbomonas</taxon>
    </lineage>
</organism>
<dbReference type="GO" id="GO:0051959">
    <property type="term" value="F:dynein light intermediate chain binding"/>
    <property type="evidence" value="ECO:0007669"/>
    <property type="project" value="InterPro"/>
</dbReference>
<dbReference type="FunFam" id="3.10.490.20:FF:000001">
    <property type="entry name" value="dynein heavy chain 7, axonemal"/>
    <property type="match status" value="1"/>
</dbReference>
<evidence type="ECO:0000256" key="17">
    <source>
        <dbReference type="SAM" id="MobiDB-lite"/>
    </source>
</evidence>
<dbReference type="Gene3D" id="3.40.50.300">
    <property type="entry name" value="P-loop containing nucleotide triphosphate hydrolases"/>
    <property type="match status" value="5"/>
</dbReference>
<keyword evidence="8" id="KW-0067">ATP-binding</keyword>
<accession>A0AAE0G6I9</accession>
<dbReference type="PROSITE" id="PS00018">
    <property type="entry name" value="EF_HAND_1"/>
    <property type="match status" value="1"/>
</dbReference>
<dbReference type="GO" id="GO:0008569">
    <property type="term" value="F:minus-end-directed microtubule motor activity"/>
    <property type="evidence" value="ECO:0007669"/>
    <property type="project" value="InterPro"/>
</dbReference>
<dbReference type="PANTHER" id="PTHR45703">
    <property type="entry name" value="DYNEIN HEAVY CHAIN"/>
    <property type="match status" value="1"/>
</dbReference>
<comment type="similarity">
    <text evidence="2">Belongs to the dynein heavy chain family.</text>
</comment>
<evidence type="ECO:0000256" key="16">
    <source>
        <dbReference type="SAM" id="Coils"/>
    </source>
</evidence>
<dbReference type="FunFam" id="3.40.50.300:FF:000362">
    <property type="entry name" value="Dynein, axonemal, heavy chain 6"/>
    <property type="match status" value="1"/>
</dbReference>
<dbReference type="EMBL" id="LGRX02009080">
    <property type="protein sequence ID" value="KAK3272243.1"/>
    <property type="molecule type" value="Genomic_DNA"/>
</dbReference>
<dbReference type="PROSITE" id="PS50222">
    <property type="entry name" value="EF_HAND_2"/>
    <property type="match status" value="1"/>
</dbReference>
<dbReference type="Pfam" id="PF08393">
    <property type="entry name" value="DHC_N2"/>
    <property type="match status" value="1"/>
</dbReference>
<dbReference type="GO" id="GO:0045505">
    <property type="term" value="F:dynein intermediate chain binding"/>
    <property type="evidence" value="ECO:0007669"/>
    <property type="project" value="InterPro"/>
</dbReference>
<dbReference type="FunFam" id="3.40.50.300:FF:001328">
    <property type="entry name" value="Dynein heavy chain 6, axonemal"/>
    <property type="match status" value="1"/>
</dbReference>
<dbReference type="PANTHER" id="PTHR45703:SF35">
    <property type="entry name" value="DYNEIN HEAVY CHAIN"/>
    <property type="match status" value="1"/>
</dbReference>
<dbReference type="Pfam" id="PF18199">
    <property type="entry name" value="Dynein_C"/>
    <property type="match status" value="1"/>
</dbReference>
<name>A0AAE0G6I9_9CHLO</name>
<dbReference type="InterPro" id="IPR035706">
    <property type="entry name" value="AAA_9"/>
</dbReference>
<dbReference type="FunFam" id="1.20.58.1120:FF:000001">
    <property type="entry name" value="dynein heavy chain 2, axonemal"/>
    <property type="match status" value="1"/>
</dbReference>
<dbReference type="FunFam" id="1.10.8.720:FF:000001">
    <property type="entry name" value="dynein heavy chain 7, axonemal"/>
    <property type="match status" value="1"/>
</dbReference>
<protein>
    <recommendedName>
        <fullName evidence="18">EF-hand domain-containing protein</fullName>
    </recommendedName>
</protein>
<dbReference type="SUPFAM" id="SSF52540">
    <property type="entry name" value="P-loop containing nucleoside triphosphate hydrolases"/>
    <property type="match status" value="4"/>
</dbReference>
<dbReference type="InterPro" id="IPR043157">
    <property type="entry name" value="Dynein_AAA1S"/>
</dbReference>
<dbReference type="GO" id="GO:0005929">
    <property type="term" value="C:cilium"/>
    <property type="evidence" value="ECO:0007669"/>
    <property type="project" value="UniProtKB-ARBA"/>
</dbReference>
<keyword evidence="5" id="KW-0547">Nucleotide-binding</keyword>
<dbReference type="InterPro" id="IPR018247">
    <property type="entry name" value="EF_Hand_1_Ca_BS"/>
</dbReference>
<dbReference type="InterPro" id="IPR024743">
    <property type="entry name" value="Dynein_HC_stalk"/>
</dbReference>
<dbReference type="InterPro" id="IPR027417">
    <property type="entry name" value="P-loop_NTPase"/>
</dbReference>
<dbReference type="Gene3D" id="1.10.8.1220">
    <property type="match status" value="1"/>
</dbReference>
<keyword evidence="15" id="KW-0966">Cell projection</keyword>
<dbReference type="InterPro" id="IPR002048">
    <property type="entry name" value="EF_hand_dom"/>
</dbReference>
<dbReference type="Pfam" id="PF17852">
    <property type="entry name" value="Dynein_AAA_lid"/>
    <property type="match status" value="1"/>
</dbReference>